<dbReference type="RefSeq" id="WP_255845683.1">
    <property type="nucleotide sequence ID" value="NZ_CP094358.1"/>
</dbReference>
<proteinExistence type="predicted"/>
<evidence type="ECO:0000313" key="4">
    <source>
        <dbReference type="EMBL" id="UOB19066.1"/>
    </source>
</evidence>
<dbReference type="Pfam" id="PF13181">
    <property type="entry name" value="TPR_8"/>
    <property type="match status" value="1"/>
</dbReference>
<dbReference type="Pfam" id="PF25058">
    <property type="entry name" value="ARM_TT21"/>
    <property type="match status" value="1"/>
</dbReference>
<evidence type="ECO:0000256" key="3">
    <source>
        <dbReference type="PROSITE-ProRule" id="PRU00339"/>
    </source>
</evidence>
<name>A0A9E6ZY36_9FLAO</name>
<dbReference type="Proteomes" id="UP000831290">
    <property type="component" value="Chromosome"/>
</dbReference>
<gene>
    <name evidence="4" type="ORF">MQE35_07150</name>
</gene>
<feature type="repeat" description="TPR" evidence="3">
    <location>
        <begin position="20"/>
        <end position="53"/>
    </location>
</feature>
<dbReference type="Gene3D" id="1.25.40.10">
    <property type="entry name" value="Tetratricopeptide repeat domain"/>
    <property type="match status" value="2"/>
</dbReference>
<accession>A0A9E6ZY36</accession>
<dbReference type="KEGG" id="fbm:MQE35_07150"/>
<dbReference type="PANTHER" id="PTHR44858:SF1">
    <property type="entry name" value="UDP-N-ACETYLGLUCOSAMINE--PEPTIDE N-ACETYLGLUCOSAMINYLTRANSFERASE SPINDLY-RELATED"/>
    <property type="match status" value="1"/>
</dbReference>
<evidence type="ECO:0000256" key="2">
    <source>
        <dbReference type="ARBA" id="ARBA00022803"/>
    </source>
</evidence>
<keyword evidence="1" id="KW-0677">Repeat</keyword>
<dbReference type="Pfam" id="PF14559">
    <property type="entry name" value="TPR_19"/>
    <property type="match status" value="1"/>
</dbReference>
<keyword evidence="5" id="KW-1185">Reference proteome</keyword>
<dbReference type="InterPro" id="IPR050498">
    <property type="entry name" value="Ycf3"/>
</dbReference>
<protein>
    <submittedName>
        <fullName evidence="4">Tetratricopeptide repeat protein</fullName>
    </submittedName>
</protein>
<evidence type="ECO:0000256" key="1">
    <source>
        <dbReference type="ARBA" id="ARBA00022737"/>
    </source>
</evidence>
<dbReference type="SMART" id="SM00028">
    <property type="entry name" value="TPR"/>
    <property type="match status" value="7"/>
</dbReference>
<dbReference type="Pfam" id="PF13174">
    <property type="entry name" value="TPR_6"/>
    <property type="match status" value="1"/>
</dbReference>
<evidence type="ECO:0000313" key="5">
    <source>
        <dbReference type="Proteomes" id="UP000831290"/>
    </source>
</evidence>
<dbReference type="PROSITE" id="PS50005">
    <property type="entry name" value="TPR"/>
    <property type="match status" value="2"/>
</dbReference>
<dbReference type="InterPro" id="IPR019734">
    <property type="entry name" value="TPR_rpt"/>
</dbReference>
<dbReference type="SUPFAM" id="SSF48452">
    <property type="entry name" value="TPR-like"/>
    <property type="match status" value="2"/>
</dbReference>
<reference evidence="4" key="1">
    <citation type="submission" date="2022-03" db="EMBL/GenBank/DDBJ databases">
        <title>Description of Abyssus ytuae gen. nov., sp. nov., a novel member of the family Flavobacteriaceae isolated from the sediment of Mariana Trench.</title>
        <authorList>
            <person name="Zhang J."/>
            <person name="Xu X."/>
        </authorList>
    </citation>
    <scope>NUCLEOTIDE SEQUENCE</scope>
    <source>
        <strain evidence="4">MT3330</strain>
    </source>
</reference>
<dbReference type="PANTHER" id="PTHR44858">
    <property type="entry name" value="TETRATRICOPEPTIDE REPEAT PROTEIN 6"/>
    <property type="match status" value="1"/>
</dbReference>
<organism evidence="4 5">
    <name type="scientific">Abyssalbus ytuae</name>
    <dbReference type="NCBI Taxonomy" id="2926907"/>
    <lineage>
        <taxon>Bacteria</taxon>
        <taxon>Pseudomonadati</taxon>
        <taxon>Bacteroidota</taxon>
        <taxon>Flavobacteriia</taxon>
        <taxon>Flavobacteriales</taxon>
        <taxon>Flavobacteriaceae</taxon>
        <taxon>Abyssalbus</taxon>
    </lineage>
</organism>
<keyword evidence="2 3" id="KW-0802">TPR repeat</keyword>
<dbReference type="EMBL" id="CP094358">
    <property type="protein sequence ID" value="UOB19066.1"/>
    <property type="molecule type" value="Genomic_DNA"/>
</dbReference>
<sequence>MKEVFLSYIFVISGLTICVSQANMQEGFNYLETGQYDKAEMYFENILEQFPSDKTAQLCYGRAVGLNGNSEKAVSIFTSMLYNYPNDYEIKLNYAESLLWNKQYDKAKNFYRDLVEEKPDSFSALLGYANTFSNLKEYNNAIDYINKALKIQPENKNALLSKKYIRLGYAYQLQQKEQYDKAIAVLNENLKDFPQDSDILKNKANLYLIMGKYDDAQQTYLQLATNQKDSIAALNGLSLVMHLKNKDRIALKKAFKAKAKVNEIKDSSLIFPAYERYIQALIWNKKFKPAEKEISSMSKHYPNKNQVLALKATLEMYRNNFNISIKNYEEILKNDPNSFDGNLGIANAYFANGNDKKAYTAVFKTLKVFPNQKDAMNFLKKLNAEFIPYIEEKLTHTFDNGDNLAYAAQTDIVFSLNTKFKIFANYKYRKTENTITKNNGKSNDLSTGIQYKLHPKIIFNSSLGITSATSFSNTYTQLLANSFFKMKLLKLQDLEAGYKREIQNFNADLLDKEIVANHYYINHNISSNFNLGLFTQYFYTSQNDDNRRHLLFTSLYYNLLNKPVLKAGVNYQYISFKKQLPEIYFSPEKFNAVELFTDFLKDEKITNIKSLFYNLSGAIGYQFIENNKKQSTYRLQAKLGYKFSDRLMANFFGQHTNIASATAAGFTFTEIGLRVKWYLFKKPIFRIK</sequence>
<dbReference type="InterPro" id="IPR011990">
    <property type="entry name" value="TPR-like_helical_dom_sf"/>
</dbReference>
<feature type="repeat" description="TPR" evidence="3">
    <location>
        <begin position="122"/>
        <end position="155"/>
    </location>
</feature>
<dbReference type="AlphaFoldDB" id="A0A9E6ZY36"/>